<dbReference type="SMART" id="SM00093">
    <property type="entry name" value="SERPIN"/>
    <property type="match status" value="1"/>
</dbReference>
<gene>
    <name evidence="3" type="ORF">C8N28_1956</name>
</gene>
<feature type="domain" description="Serpin" evidence="2">
    <location>
        <begin position="54"/>
        <end position="410"/>
    </location>
</feature>
<comment type="similarity">
    <text evidence="1">Belongs to the serpin family.</text>
</comment>
<evidence type="ECO:0000256" key="1">
    <source>
        <dbReference type="RuleBase" id="RU000411"/>
    </source>
</evidence>
<dbReference type="Proteomes" id="UP000294616">
    <property type="component" value="Unassembled WGS sequence"/>
</dbReference>
<dbReference type="InterPro" id="IPR023795">
    <property type="entry name" value="Serpin_CS"/>
</dbReference>
<dbReference type="Gene3D" id="2.30.39.10">
    <property type="entry name" value="Alpha-1-antitrypsin, domain 1"/>
    <property type="match status" value="1"/>
</dbReference>
<evidence type="ECO:0000313" key="3">
    <source>
        <dbReference type="EMBL" id="TCK83355.1"/>
    </source>
</evidence>
<dbReference type="GO" id="GO:0005615">
    <property type="term" value="C:extracellular space"/>
    <property type="evidence" value="ECO:0007669"/>
    <property type="project" value="InterPro"/>
</dbReference>
<sequence>MNTISVLYLSIIGLLLISPLGCKDTNLNLNHEQQTLTLTPIEERKVNQDNSFSIDLFRTALESASPNDNVLLSPISASIALAMLNNGAIGQTKDSINKALVFDGFTEEQINAYYKKIIQILPNLDPQTKLEIANSIWYHQGFDVSSSFLKANENFYHAKIAALDFAAPDSPNIINDWVSESTQGKIPTIVDQISPDMVMYLINAIYFKGSWQEKFDASKTSEMPFLRNDGSVLNTDFMNISKDFNIIDNDKLQGIELPYGDGQFSMFVLLPSKEQSANDFAKGLKDSDELGEIYSEFVKAETNLFFPKFKFNYQNKLNDELSKLGMGIAFTEKADFTGISEKSLLVDEVKQKAFIEVNEEGTEAAAVTSVGVRVTSMPMIHTLKFDRPFVFFIRENNCGLILFTGIINDPSKEENGH</sequence>
<dbReference type="Pfam" id="PF00079">
    <property type="entry name" value="Serpin"/>
    <property type="match status" value="1"/>
</dbReference>
<organism evidence="3 4">
    <name type="scientific">Albibacterium bauzanense</name>
    <dbReference type="NCBI Taxonomy" id="653929"/>
    <lineage>
        <taxon>Bacteria</taxon>
        <taxon>Pseudomonadati</taxon>
        <taxon>Bacteroidota</taxon>
        <taxon>Sphingobacteriia</taxon>
        <taxon>Sphingobacteriales</taxon>
        <taxon>Sphingobacteriaceae</taxon>
        <taxon>Albibacterium</taxon>
    </lineage>
</organism>
<dbReference type="InterPro" id="IPR036186">
    <property type="entry name" value="Serpin_sf"/>
</dbReference>
<dbReference type="InterPro" id="IPR042185">
    <property type="entry name" value="Serpin_sf_2"/>
</dbReference>
<dbReference type="InterPro" id="IPR042178">
    <property type="entry name" value="Serpin_sf_1"/>
</dbReference>
<dbReference type="Gene3D" id="3.30.497.10">
    <property type="entry name" value="Antithrombin, subunit I, domain 2"/>
    <property type="match status" value="1"/>
</dbReference>
<reference evidence="3 4" key="1">
    <citation type="submission" date="2019-03" db="EMBL/GenBank/DDBJ databases">
        <title>Genomic Encyclopedia of Archaeal and Bacterial Type Strains, Phase II (KMG-II): from individual species to whole genera.</title>
        <authorList>
            <person name="Goeker M."/>
        </authorList>
    </citation>
    <scope>NUCLEOTIDE SEQUENCE [LARGE SCALE GENOMIC DNA]</scope>
    <source>
        <strain evidence="3 4">DSM 22554</strain>
    </source>
</reference>
<keyword evidence="4" id="KW-1185">Reference proteome</keyword>
<comment type="caution">
    <text evidence="3">The sequence shown here is derived from an EMBL/GenBank/DDBJ whole genome shotgun (WGS) entry which is preliminary data.</text>
</comment>
<dbReference type="RefSeq" id="WP_132224272.1">
    <property type="nucleotide sequence ID" value="NZ_SMGO01000002.1"/>
</dbReference>
<dbReference type="GO" id="GO:0004867">
    <property type="term" value="F:serine-type endopeptidase inhibitor activity"/>
    <property type="evidence" value="ECO:0007669"/>
    <property type="project" value="InterPro"/>
</dbReference>
<dbReference type="SUPFAM" id="SSF56574">
    <property type="entry name" value="Serpins"/>
    <property type="match status" value="1"/>
</dbReference>
<dbReference type="PANTHER" id="PTHR11461:SF211">
    <property type="entry name" value="GH10112P-RELATED"/>
    <property type="match status" value="1"/>
</dbReference>
<dbReference type="PROSITE" id="PS00284">
    <property type="entry name" value="SERPIN"/>
    <property type="match status" value="1"/>
</dbReference>
<dbReference type="PANTHER" id="PTHR11461">
    <property type="entry name" value="SERINE PROTEASE INHIBITOR, SERPIN"/>
    <property type="match status" value="1"/>
</dbReference>
<dbReference type="InterPro" id="IPR023796">
    <property type="entry name" value="Serpin_dom"/>
</dbReference>
<dbReference type="CDD" id="cd19588">
    <property type="entry name" value="serpin_miropin-like"/>
    <property type="match status" value="1"/>
</dbReference>
<protein>
    <submittedName>
        <fullName evidence="3">Serpin B</fullName>
    </submittedName>
</protein>
<accession>A0A4R1LW63</accession>
<dbReference type="AlphaFoldDB" id="A0A4R1LW63"/>
<name>A0A4R1LW63_9SPHI</name>
<dbReference type="InterPro" id="IPR000215">
    <property type="entry name" value="Serpin_fam"/>
</dbReference>
<evidence type="ECO:0000259" key="2">
    <source>
        <dbReference type="SMART" id="SM00093"/>
    </source>
</evidence>
<proteinExistence type="inferred from homology"/>
<evidence type="ECO:0000313" key="4">
    <source>
        <dbReference type="Proteomes" id="UP000294616"/>
    </source>
</evidence>
<dbReference type="OrthoDB" id="9764871at2"/>
<dbReference type="EMBL" id="SMGO01000002">
    <property type="protein sequence ID" value="TCK83355.1"/>
    <property type="molecule type" value="Genomic_DNA"/>
</dbReference>